<dbReference type="RefSeq" id="WP_211430524.1">
    <property type="nucleotide sequence ID" value="NZ_CP072649.1"/>
</dbReference>
<dbReference type="CDD" id="cd03801">
    <property type="entry name" value="GT4_PimA-like"/>
    <property type="match status" value="1"/>
</dbReference>
<proteinExistence type="predicted"/>
<reference evidence="1 2" key="1">
    <citation type="submission" date="2021-03" db="EMBL/GenBank/DDBJ databases">
        <title>Genomic and phenotypic characterization of Chloracidobacterium isolates provides evidence for multiple species.</title>
        <authorList>
            <person name="Saini M.K."/>
            <person name="Costas A.M.G."/>
            <person name="Tank M."/>
            <person name="Bryant D.A."/>
        </authorList>
    </citation>
    <scope>NUCLEOTIDE SEQUENCE [LARGE SCALE GENOMIC DNA]</scope>
    <source>
        <strain evidence="1 2">BV2-C</strain>
    </source>
</reference>
<gene>
    <name evidence="1" type="ORF">J8C06_12725</name>
</gene>
<sequence length="399" mass="44596">MKVLLAHPGTQHAFQLARQLARQGVLSSFWTGLALREEAWWVRWLTASVMIRERLGNRLLSGVPGHLLRLRPWRELSALWALRQGGAALEVFLRRNQAFQASIPSSALRAVDVVIGFDTSSWILAERCRDLGKRFILDQSIAHPLWKKQVFEAVAARYPDWRESLTPPLPEMLAHEAKEHDLAASIVVASQFTQRSLVAHGVPPERVVCNPYGVDLAAFYPRAQPEGERPFRFLFLGTLTARKGVPLLLDVWRRLATRRAELWLVGPASPAVRRLVPDLPGLKVLGKRPHRDLPELIRACDVLVFPSYFEGFGLVVLEAMACGVPVIASDATVGPDIITDGCDGWLMTAGDATRLQSAMEDAMSNPVKTFEMGRLARQRATAYTWEAYGARWQTLLETT</sequence>
<keyword evidence="2" id="KW-1185">Reference proteome</keyword>
<dbReference type="InterPro" id="IPR050194">
    <property type="entry name" value="Glycosyltransferase_grp1"/>
</dbReference>
<dbReference type="PANTHER" id="PTHR45947:SF3">
    <property type="entry name" value="SULFOQUINOVOSYL TRANSFERASE SQD2"/>
    <property type="match status" value="1"/>
</dbReference>
<dbReference type="Proteomes" id="UP000676506">
    <property type="component" value="Chromosome 2"/>
</dbReference>
<evidence type="ECO:0000313" key="1">
    <source>
        <dbReference type="EMBL" id="QUW04635.1"/>
    </source>
</evidence>
<protein>
    <submittedName>
        <fullName evidence="1">Glycosyltransferase family 4 protein</fullName>
    </submittedName>
</protein>
<dbReference type="Gene3D" id="3.40.50.2000">
    <property type="entry name" value="Glycogen Phosphorylase B"/>
    <property type="match status" value="2"/>
</dbReference>
<dbReference type="Pfam" id="PF13692">
    <property type="entry name" value="Glyco_trans_1_4"/>
    <property type="match status" value="1"/>
</dbReference>
<name>A0ABX8BHW0_9BACT</name>
<evidence type="ECO:0000313" key="2">
    <source>
        <dbReference type="Proteomes" id="UP000676506"/>
    </source>
</evidence>
<dbReference type="SUPFAM" id="SSF53756">
    <property type="entry name" value="UDP-Glycosyltransferase/glycogen phosphorylase"/>
    <property type="match status" value="1"/>
</dbReference>
<organism evidence="1 2">
    <name type="scientific">Chloracidobacterium validum</name>
    <dbReference type="NCBI Taxonomy" id="2821543"/>
    <lineage>
        <taxon>Bacteria</taxon>
        <taxon>Pseudomonadati</taxon>
        <taxon>Acidobacteriota</taxon>
        <taxon>Terriglobia</taxon>
        <taxon>Terriglobales</taxon>
        <taxon>Acidobacteriaceae</taxon>
        <taxon>Chloracidobacterium</taxon>
    </lineage>
</organism>
<accession>A0ABX8BHW0</accession>
<dbReference type="EMBL" id="CP072649">
    <property type="protein sequence ID" value="QUW04635.1"/>
    <property type="molecule type" value="Genomic_DNA"/>
</dbReference>
<dbReference type="PANTHER" id="PTHR45947">
    <property type="entry name" value="SULFOQUINOVOSYL TRANSFERASE SQD2"/>
    <property type="match status" value="1"/>
</dbReference>